<organism evidence="4 5">
    <name type="scientific">Prescottella soli</name>
    <dbReference type="NCBI Taxonomy" id="1543852"/>
    <lineage>
        <taxon>Bacteria</taxon>
        <taxon>Bacillati</taxon>
        <taxon>Actinomycetota</taxon>
        <taxon>Actinomycetes</taxon>
        <taxon>Mycobacteriales</taxon>
        <taxon>Nocardiaceae</taxon>
        <taxon>Prescottella</taxon>
    </lineage>
</organism>
<name>A0ABW9FVV1_9NOCA</name>
<protein>
    <submittedName>
        <fullName evidence="4">NAD(P)-dependent oxidoreductase</fullName>
    </submittedName>
</protein>
<dbReference type="Gene3D" id="3.40.50.720">
    <property type="entry name" value="NAD(P)-binding Rossmann-like Domain"/>
    <property type="match status" value="2"/>
</dbReference>
<dbReference type="EMBL" id="JBDLNU010000004">
    <property type="protein sequence ID" value="MFM1729740.1"/>
    <property type="molecule type" value="Genomic_DNA"/>
</dbReference>
<dbReference type="InterPro" id="IPR036291">
    <property type="entry name" value="NAD(P)-bd_dom_sf"/>
</dbReference>
<comment type="caution">
    <text evidence="4">The sequence shown here is derived from an EMBL/GenBank/DDBJ whole genome shotgun (WGS) entry which is preliminary data.</text>
</comment>
<dbReference type="PANTHER" id="PTHR43333">
    <property type="entry name" value="2-HACID_DH_C DOMAIN-CONTAINING PROTEIN"/>
    <property type="match status" value="1"/>
</dbReference>
<dbReference type="PANTHER" id="PTHR43333:SF1">
    <property type="entry name" value="D-ISOMER SPECIFIC 2-HYDROXYACID DEHYDROGENASE NAD-BINDING DOMAIN-CONTAINING PROTEIN"/>
    <property type="match status" value="1"/>
</dbReference>
<dbReference type="SUPFAM" id="SSF51735">
    <property type="entry name" value="NAD(P)-binding Rossmann-fold domains"/>
    <property type="match status" value="1"/>
</dbReference>
<evidence type="ECO:0000313" key="4">
    <source>
        <dbReference type="EMBL" id="MFM1729740.1"/>
    </source>
</evidence>
<reference evidence="4 5" key="1">
    <citation type="submission" date="2023-11" db="EMBL/GenBank/DDBJ databases">
        <authorList>
            <person name="Val-Calvo J."/>
            <person name="Scortti M."/>
            <person name="Vazquez-Boland J."/>
        </authorList>
    </citation>
    <scope>NUCLEOTIDE SEQUENCE [LARGE SCALE GENOMIC DNA]</scope>
    <source>
        <strain evidence="4 5">DSM 46662</strain>
    </source>
</reference>
<evidence type="ECO:0000259" key="3">
    <source>
        <dbReference type="Pfam" id="PF02826"/>
    </source>
</evidence>
<proteinExistence type="predicted"/>
<gene>
    <name evidence="4" type="ORF">ABEU19_003255</name>
</gene>
<dbReference type="InterPro" id="IPR006140">
    <property type="entry name" value="D-isomer_DH_NAD-bd"/>
</dbReference>
<keyword evidence="2" id="KW-0520">NAD</keyword>
<evidence type="ECO:0000256" key="2">
    <source>
        <dbReference type="ARBA" id="ARBA00023027"/>
    </source>
</evidence>
<sequence>MAGAALDVFAVEPLDPASELFDLDNVVLSPHFAGGSSTARQRMFRMTGDNVARVCRGEAPLWTVG</sequence>
<dbReference type="Pfam" id="PF02826">
    <property type="entry name" value="2-Hacid_dh_C"/>
    <property type="match status" value="1"/>
</dbReference>
<keyword evidence="1" id="KW-0560">Oxidoreductase</keyword>
<dbReference type="Proteomes" id="UP001629744">
    <property type="component" value="Unassembled WGS sequence"/>
</dbReference>
<accession>A0ABW9FVV1</accession>
<evidence type="ECO:0000256" key="1">
    <source>
        <dbReference type="ARBA" id="ARBA00023002"/>
    </source>
</evidence>
<feature type="domain" description="D-isomer specific 2-hydroxyacid dehydrogenase NAD-binding" evidence="3">
    <location>
        <begin position="2"/>
        <end position="33"/>
    </location>
</feature>
<keyword evidence="5" id="KW-1185">Reference proteome</keyword>
<evidence type="ECO:0000313" key="5">
    <source>
        <dbReference type="Proteomes" id="UP001629744"/>
    </source>
</evidence>